<name>A0A7F5RLY2_AGRPL</name>
<dbReference type="InterPro" id="IPR052623">
    <property type="entry name" value="DAAF5"/>
</dbReference>
<accession>A0A7F5RLY2</accession>
<dbReference type="InterPro" id="IPR034085">
    <property type="entry name" value="TOG"/>
</dbReference>
<dbReference type="InterPro" id="IPR011989">
    <property type="entry name" value="ARM-like"/>
</dbReference>
<evidence type="ECO:0000313" key="3">
    <source>
        <dbReference type="RefSeq" id="XP_025837034.1"/>
    </source>
</evidence>
<dbReference type="PANTHER" id="PTHR16216">
    <property type="entry name" value="DYNEIN ASSEMBLY FACTOR 5, AXONEMAL"/>
    <property type="match status" value="1"/>
</dbReference>
<evidence type="ECO:0000259" key="1">
    <source>
        <dbReference type="SMART" id="SM01349"/>
    </source>
</evidence>
<dbReference type="AlphaFoldDB" id="A0A7F5RLY2"/>
<dbReference type="InParanoid" id="A0A7F5RLY2"/>
<dbReference type="CTD" id="54919"/>
<dbReference type="PANTHER" id="PTHR16216:SF2">
    <property type="entry name" value="DYNEIN AXONEMAL ASSEMBLY FACTOR 5"/>
    <property type="match status" value="1"/>
</dbReference>
<keyword evidence="2" id="KW-1185">Reference proteome</keyword>
<dbReference type="GeneID" id="108734807"/>
<proteinExistence type="predicted"/>
<dbReference type="Pfam" id="PF25757">
    <property type="entry name" value="TPR_DNAAF5"/>
    <property type="match status" value="1"/>
</dbReference>
<dbReference type="RefSeq" id="XP_025837034.1">
    <property type="nucleotide sequence ID" value="XM_025981249.1"/>
</dbReference>
<dbReference type="InterPro" id="IPR056497">
    <property type="entry name" value="HEAT_DAAF5"/>
</dbReference>
<dbReference type="SMART" id="SM01349">
    <property type="entry name" value="TOG"/>
    <property type="match status" value="1"/>
</dbReference>
<dbReference type="KEGG" id="apln:108734807"/>
<dbReference type="InterPro" id="IPR016024">
    <property type="entry name" value="ARM-type_fold"/>
</dbReference>
<dbReference type="FunCoup" id="A0A7F5RLY2">
    <property type="interactions" value="651"/>
</dbReference>
<dbReference type="SUPFAM" id="SSF48371">
    <property type="entry name" value="ARM repeat"/>
    <property type="match status" value="2"/>
</dbReference>
<dbReference type="GO" id="GO:0045505">
    <property type="term" value="F:dynein intermediate chain binding"/>
    <property type="evidence" value="ECO:0007669"/>
    <property type="project" value="TreeGrafter"/>
</dbReference>
<dbReference type="Gene3D" id="1.25.10.10">
    <property type="entry name" value="Leucine-rich Repeat Variant"/>
    <property type="match status" value="3"/>
</dbReference>
<organism evidence="2 3">
    <name type="scientific">Agrilus planipennis</name>
    <name type="common">Emerald ash borer</name>
    <name type="synonym">Agrilus marcopoli</name>
    <dbReference type="NCBI Taxonomy" id="224129"/>
    <lineage>
        <taxon>Eukaryota</taxon>
        <taxon>Metazoa</taxon>
        <taxon>Ecdysozoa</taxon>
        <taxon>Arthropoda</taxon>
        <taxon>Hexapoda</taxon>
        <taxon>Insecta</taxon>
        <taxon>Pterygota</taxon>
        <taxon>Neoptera</taxon>
        <taxon>Endopterygota</taxon>
        <taxon>Coleoptera</taxon>
        <taxon>Polyphaga</taxon>
        <taxon>Elateriformia</taxon>
        <taxon>Buprestoidea</taxon>
        <taxon>Buprestidae</taxon>
        <taxon>Agrilinae</taxon>
        <taxon>Agrilus</taxon>
    </lineage>
</organism>
<feature type="domain" description="TOG" evidence="1">
    <location>
        <begin position="100"/>
        <end position="321"/>
    </location>
</feature>
<evidence type="ECO:0000313" key="2">
    <source>
        <dbReference type="Proteomes" id="UP000192223"/>
    </source>
</evidence>
<protein>
    <submittedName>
        <fullName evidence="3">Dynein assembly factor 5, axonemal</fullName>
    </submittedName>
</protein>
<dbReference type="GO" id="GO:0003341">
    <property type="term" value="P:cilium movement"/>
    <property type="evidence" value="ECO:0007669"/>
    <property type="project" value="TreeGrafter"/>
</dbReference>
<dbReference type="GO" id="GO:0036158">
    <property type="term" value="P:outer dynein arm assembly"/>
    <property type="evidence" value="ECO:0007669"/>
    <property type="project" value="TreeGrafter"/>
</dbReference>
<dbReference type="Proteomes" id="UP000192223">
    <property type="component" value="Unplaced"/>
</dbReference>
<gene>
    <name evidence="3" type="primary">LOC108734807</name>
</gene>
<dbReference type="OrthoDB" id="413572at2759"/>
<dbReference type="Pfam" id="PF24573">
    <property type="entry name" value="HEAT_DAAF5"/>
    <property type="match status" value="1"/>
</dbReference>
<dbReference type="GO" id="GO:0036159">
    <property type="term" value="P:inner dynein arm assembly"/>
    <property type="evidence" value="ECO:0007669"/>
    <property type="project" value="TreeGrafter"/>
</dbReference>
<reference evidence="3" key="1">
    <citation type="submission" date="2025-08" db="UniProtKB">
        <authorList>
            <consortium name="RefSeq"/>
        </authorList>
    </citation>
    <scope>IDENTIFICATION</scope>
    <source>
        <tissue evidence="3">Entire body</tissue>
    </source>
</reference>
<dbReference type="GO" id="GO:0005737">
    <property type="term" value="C:cytoplasm"/>
    <property type="evidence" value="ECO:0007669"/>
    <property type="project" value="TreeGrafter"/>
</dbReference>
<sequence>MPEEKVSDTEDKIQYIQRLCCGLQSDNKRTRKQILVDLEKYLSSEQFSNQELRDIFNEIHIYTLNALRDKAEAVREQGIHFMQFLVVEKLPLNDYYITYVIPVLVERLGTVEIVEESEEIRLQLVKFLHAIIERYSNTSQLKPFLNDAVIILKETVKDKFPDVKEVSCKCIVDLARSLPRDFHTQAENLVKPIVTAFTHQRYRIRVEAIKCMGEVILHCTHKGLEDALTPMAERLFDSIPLVRQTVADVAGRWLLEYRDRYSFFAKLLPLLLTGLNDEVPETRDKSYSIWVKVGLQYMQENEKDLKDQMDFLVTIPEHYPKHLTRPNLGCRALVKREVGKVCLALSRELSKSWQYDVKIRCSQLLCSIALHAEEGITQHLQDILPAMYITARDEDDKVVVNLVQASELMGLFVPVEAWLKLILPAIEDGPHYGHLIVLTGFIEGAPQQHIRPHLKEISTLLADKTFCQSRKVKYQRELTKCIKVIMKKCNNDDQEIGKDIFVIAITLIALKDKENDTIIDYTLLDDLYKCLGLNSSYELWHKYTKNVLDVVNKDPKMWTINTAERCMFDVVLLKSEKAFGENLEIISGILGECLNPDVDAEARLKTFIALSIAFENKKTIFENATDLNTFLIKLVDDVLVPTLVWHAGRTAEAMRTMAATCLSSALNPGKDNFRLFSSFEVFRPTFDKLLPLLFTLMEDNSYKSRLLAVENVTLLKEAAVQLGCWEINDFVKIYPEVLKRLDDPIDKVRISTLKTLPTMFANVPSDLEKTTFKSHSEHIINTLLTHFDDNSEQVAELIFECLKVVAVFNGKFLREKVERFKPLLRNKKGCDDILNYLSENETIYT</sequence>
<dbReference type="InterPro" id="IPR057978">
    <property type="entry name" value="TPR_DAAF5"/>
</dbReference>